<organism evidence="1 2">
    <name type="scientific">Mucilaginibacter gilvus</name>
    <dbReference type="NCBI Taxonomy" id="2305909"/>
    <lineage>
        <taxon>Bacteria</taxon>
        <taxon>Pseudomonadati</taxon>
        <taxon>Bacteroidota</taxon>
        <taxon>Sphingobacteriia</taxon>
        <taxon>Sphingobacteriales</taxon>
        <taxon>Sphingobacteriaceae</taxon>
        <taxon>Mucilaginibacter</taxon>
    </lineage>
</organism>
<proteinExistence type="predicted"/>
<keyword evidence="2" id="KW-1185">Reference proteome</keyword>
<gene>
    <name evidence="1" type="ORF">EPL05_14800</name>
</gene>
<evidence type="ECO:0000313" key="1">
    <source>
        <dbReference type="EMBL" id="RWY50029.1"/>
    </source>
</evidence>
<dbReference type="AlphaFoldDB" id="A0A3S3UWS7"/>
<dbReference type="Proteomes" id="UP000286701">
    <property type="component" value="Unassembled WGS sequence"/>
</dbReference>
<evidence type="ECO:0000313" key="2">
    <source>
        <dbReference type="Proteomes" id="UP000286701"/>
    </source>
</evidence>
<sequence length="220" mass="25085">MIYQKFFTHLIEVIDESRSKQTLAFDSLIMDTTQVDTLPQSKLSAALVAYGKGLRENCFYIYMSEGETYLGRDYDFDVKWFSPYLSPALQQYLVQFSKEEKEGFQEDAGLTISSIQLARRTVWWENFSVKYPNAIIASSAKGNWRAYLATLLEGMDNTPVIEDEKGTVSNYYKEALASLQIKSPSSKTYKLASAYFGLLLKNDQAQADALLKDYKSKKLI</sequence>
<dbReference type="RefSeq" id="WP_166727720.1">
    <property type="nucleotide sequence ID" value="NZ_SBIW01000007.1"/>
</dbReference>
<name>A0A3S3UWS7_9SPHI</name>
<protein>
    <submittedName>
        <fullName evidence="1">Uncharacterized protein</fullName>
    </submittedName>
</protein>
<accession>A0A3S3UWS7</accession>
<comment type="caution">
    <text evidence="1">The sequence shown here is derived from an EMBL/GenBank/DDBJ whole genome shotgun (WGS) entry which is preliminary data.</text>
</comment>
<dbReference type="EMBL" id="SBIW01000007">
    <property type="protein sequence ID" value="RWY50029.1"/>
    <property type="molecule type" value="Genomic_DNA"/>
</dbReference>
<reference evidence="1 2" key="1">
    <citation type="submission" date="2019-01" db="EMBL/GenBank/DDBJ databases">
        <title>Mucilaginibacter antarcticum sp. nov., isolated from antarctic soil.</title>
        <authorList>
            <person name="Yan Y.-Q."/>
            <person name="Du Z.-J."/>
        </authorList>
    </citation>
    <scope>NUCLEOTIDE SEQUENCE [LARGE SCALE GENOMIC DNA]</scope>
    <source>
        <strain evidence="1 2">F01003</strain>
    </source>
</reference>